<organism evidence="2 3">
    <name type="scientific">Cylicocyclus nassatus</name>
    <name type="common">Nematode worm</name>
    <dbReference type="NCBI Taxonomy" id="53992"/>
    <lineage>
        <taxon>Eukaryota</taxon>
        <taxon>Metazoa</taxon>
        <taxon>Ecdysozoa</taxon>
        <taxon>Nematoda</taxon>
        <taxon>Chromadorea</taxon>
        <taxon>Rhabditida</taxon>
        <taxon>Rhabditina</taxon>
        <taxon>Rhabditomorpha</taxon>
        <taxon>Strongyloidea</taxon>
        <taxon>Strongylidae</taxon>
        <taxon>Cylicocyclus</taxon>
    </lineage>
</organism>
<dbReference type="AlphaFoldDB" id="A0AA36GWA9"/>
<comment type="caution">
    <text evidence="2">The sequence shown here is derived from an EMBL/GenBank/DDBJ whole genome shotgun (WGS) entry which is preliminary data.</text>
</comment>
<feature type="chain" id="PRO_5041299505" description="Apple domain-containing protein" evidence="1">
    <location>
        <begin position="24"/>
        <end position="154"/>
    </location>
</feature>
<accession>A0AA36GWA9</accession>
<feature type="signal peptide" evidence="1">
    <location>
        <begin position="1"/>
        <end position="23"/>
    </location>
</feature>
<keyword evidence="1" id="KW-0732">Signal</keyword>
<evidence type="ECO:0000313" key="2">
    <source>
        <dbReference type="EMBL" id="CAJ0599484.1"/>
    </source>
</evidence>
<sequence length="154" mass="17641">MMPTRFLLIFVLVIVFAISEVLSQLRWSRTCTKELINGKWMENCKMIAKSVCPPELLEAGITICASPCTFTETKILWGARELISFEDREEQCYAECLRYKDCNAVLYLTNNWCYLFGIGPIIYGPVGPGTYYILHRNPMEPNCLKTVPVPMLKT</sequence>
<reference evidence="2" key="1">
    <citation type="submission" date="2023-07" db="EMBL/GenBank/DDBJ databases">
        <authorList>
            <consortium name="CYATHOMIX"/>
        </authorList>
    </citation>
    <scope>NUCLEOTIDE SEQUENCE</scope>
    <source>
        <strain evidence="2">N/A</strain>
    </source>
</reference>
<dbReference type="Proteomes" id="UP001176961">
    <property type="component" value="Unassembled WGS sequence"/>
</dbReference>
<keyword evidence="3" id="KW-1185">Reference proteome</keyword>
<protein>
    <recommendedName>
        <fullName evidence="4">Apple domain-containing protein</fullName>
    </recommendedName>
</protein>
<evidence type="ECO:0000256" key="1">
    <source>
        <dbReference type="SAM" id="SignalP"/>
    </source>
</evidence>
<proteinExistence type="predicted"/>
<dbReference type="EMBL" id="CATQJL010000223">
    <property type="protein sequence ID" value="CAJ0599484.1"/>
    <property type="molecule type" value="Genomic_DNA"/>
</dbReference>
<name>A0AA36GWA9_CYLNA</name>
<evidence type="ECO:0000313" key="3">
    <source>
        <dbReference type="Proteomes" id="UP001176961"/>
    </source>
</evidence>
<gene>
    <name evidence="2" type="ORF">CYNAS_LOCUS11467</name>
</gene>
<evidence type="ECO:0008006" key="4">
    <source>
        <dbReference type="Google" id="ProtNLM"/>
    </source>
</evidence>